<dbReference type="PANTHER" id="PTHR28094:SF1">
    <property type="entry name" value="MEIOTICALLY UP-REGULATED GENE 113 PROTEIN"/>
    <property type="match status" value="1"/>
</dbReference>
<evidence type="ECO:0000313" key="3">
    <source>
        <dbReference type="Proteomes" id="UP000284842"/>
    </source>
</evidence>
<feature type="region of interest" description="Disordered" evidence="1">
    <location>
        <begin position="34"/>
        <end position="270"/>
    </location>
</feature>
<gene>
    <name evidence="2" type="ORF">CVT24_011426</name>
</gene>
<feature type="compositionally biased region" description="Acidic residues" evidence="1">
    <location>
        <begin position="210"/>
        <end position="219"/>
    </location>
</feature>
<evidence type="ECO:0000256" key="1">
    <source>
        <dbReference type="SAM" id="MobiDB-lite"/>
    </source>
</evidence>
<reference evidence="2 3" key="1">
    <citation type="journal article" date="2018" name="Evol. Lett.">
        <title>Horizontal gene cluster transfer increased hallucinogenic mushroom diversity.</title>
        <authorList>
            <person name="Reynolds H.T."/>
            <person name="Vijayakumar V."/>
            <person name="Gluck-Thaler E."/>
            <person name="Korotkin H.B."/>
            <person name="Matheny P.B."/>
            <person name="Slot J.C."/>
        </authorList>
    </citation>
    <scope>NUCLEOTIDE SEQUENCE [LARGE SCALE GENOMIC DNA]</scope>
    <source>
        <strain evidence="2 3">2629</strain>
    </source>
</reference>
<keyword evidence="3" id="KW-1185">Reference proteome</keyword>
<dbReference type="EMBL" id="NHTK01001184">
    <property type="protein sequence ID" value="PPR02199.1"/>
    <property type="molecule type" value="Genomic_DNA"/>
</dbReference>
<dbReference type="PANTHER" id="PTHR28094">
    <property type="entry name" value="MEIOTICALLY UP-REGULATED GENE 113 PROTEIN"/>
    <property type="match status" value="1"/>
</dbReference>
<feature type="compositionally biased region" description="Basic residues" evidence="1">
    <location>
        <begin position="225"/>
        <end position="234"/>
    </location>
</feature>
<feature type="compositionally biased region" description="Acidic residues" evidence="1">
    <location>
        <begin position="238"/>
        <end position="248"/>
    </location>
</feature>
<dbReference type="AlphaFoldDB" id="A0A409YGQ7"/>
<organism evidence="2 3">
    <name type="scientific">Panaeolus cyanescens</name>
    <dbReference type="NCBI Taxonomy" id="181874"/>
    <lineage>
        <taxon>Eukaryota</taxon>
        <taxon>Fungi</taxon>
        <taxon>Dikarya</taxon>
        <taxon>Basidiomycota</taxon>
        <taxon>Agaricomycotina</taxon>
        <taxon>Agaricomycetes</taxon>
        <taxon>Agaricomycetidae</taxon>
        <taxon>Agaricales</taxon>
        <taxon>Agaricineae</taxon>
        <taxon>Galeropsidaceae</taxon>
        <taxon>Panaeolus</taxon>
    </lineage>
</organism>
<evidence type="ECO:0000313" key="2">
    <source>
        <dbReference type="EMBL" id="PPR02199.1"/>
    </source>
</evidence>
<name>A0A409YGQ7_9AGAR</name>
<feature type="compositionally biased region" description="Low complexity" evidence="1">
    <location>
        <begin position="153"/>
        <end position="193"/>
    </location>
</feature>
<comment type="caution">
    <text evidence="2">The sequence shown here is derived from an EMBL/GenBank/DDBJ whole genome shotgun (WGS) entry which is preliminary data.</text>
</comment>
<feature type="compositionally biased region" description="Polar residues" evidence="1">
    <location>
        <begin position="104"/>
        <end position="113"/>
    </location>
</feature>
<accession>A0A409YGQ7</accession>
<dbReference type="Proteomes" id="UP000284842">
    <property type="component" value="Unassembled WGS sequence"/>
</dbReference>
<feature type="compositionally biased region" description="Low complexity" evidence="1">
    <location>
        <begin position="114"/>
        <end position="134"/>
    </location>
</feature>
<dbReference type="InParanoid" id="A0A409YGQ7"/>
<dbReference type="InterPro" id="IPR053006">
    <property type="entry name" value="Meiosis_regulatory"/>
</dbReference>
<feature type="compositionally biased region" description="Basic residues" evidence="1">
    <location>
        <begin position="196"/>
        <end position="205"/>
    </location>
</feature>
<protein>
    <recommendedName>
        <fullName evidence="4">DUF1766-domain-containing protein</fullName>
    </recommendedName>
</protein>
<feature type="compositionally biased region" description="Polar residues" evidence="1">
    <location>
        <begin position="54"/>
        <end position="75"/>
    </location>
</feature>
<dbReference type="Pfam" id="PF13455">
    <property type="entry name" value="MUG113"/>
    <property type="match status" value="1"/>
</dbReference>
<evidence type="ECO:0008006" key="4">
    <source>
        <dbReference type="Google" id="ProtNLM"/>
    </source>
</evidence>
<proteinExistence type="predicted"/>
<dbReference type="STRING" id="181874.A0A409YGQ7"/>
<dbReference type="OrthoDB" id="2417614at2759"/>
<sequence length="520" mass="56406">MATQFAKSAAKKLLHKLADSIDIKDDLTNNLIIQNSSGSDDKPPATPPKPYSGYTGQSASQPALTSAFSNLSVSGGSAPPEPHFVGGFNPAYPAPYASGLTPGNDPSQRPSSTPNLPISMPSPISSNSGSFPQSLTMQMALQGHDDIRPNLGPSPVSTPSKPSSSSSKPPRPSLPSQTTSSSSGSKADSGTPTKPKPAKKPRPSKTKVDDDSDYFDEESTPPKAKPAKKPRPSKAKADDDDSDSDAGDDSPSSPTPDQCAGVTKAGKRCTRKVKGGPALAAYDFDNSETNLAKFCHQHSKELMGPSGYYARKNGEWVDFETWIPGYLQPETQVALRVEMEKSRSQSDVPGYIYTFEIREPTERETVKLKVGRAVNLVKRIDQWGKQCGSKEQVLRGFYPGSVEPDEDGGEGSLMKGRVKAGEKGPWCHRLERLIHLHLADLVSTAVYLHPQWPNINGDDVPKVDSGSQKLNNGPCADCGSMHKEIFEFQRWTRGRNQGKEWELVVKPVIERWGRFVELYV</sequence>